<dbReference type="Proteomes" id="UP001145087">
    <property type="component" value="Unassembled WGS sequence"/>
</dbReference>
<protein>
    <submittedName>
        <fullName evidence="2">Porin family protein</fullName>
    </submittedName>
</protein>
<dbReference type="RefSeq" id="WP_343334573.1">
    <property type="nucleotide sequence ID" value="NZ_JAPOHD010000031.1"/>
</dbReference>
<name>A0A9X3J793_9BACT</name>
<dbReference type="EMBL" id="JAPOHD010000031">
    <property type="protein sequence ID" value="MCY1722248.1"/>
    <property type="molecule type" value="Genomic_DNA"/>
</dbReference>
<evidence type="ECO:0000313" key="2">
    <source>
        <dbReference type="EMBL" id="MCY1722248.1"/>
    </source>
</evidence>
<accession>A0A9X3J793</accession>
<sequence>MLQKTEKQFIQLHKEKSEKRIASRKMLGTLAFVVFAIVSNAQFQYGVKINSGASCQSDMLEIANNCDVRFSPGFGLVGKYRFTDGFALKSGLEYTQKGRSLDNNDISLSNKLQYLNLPIKAEFSASEKAGFRNGQRVFFAAGPYLSYLLAADGDLNDVAFDLKSDTKDFDFGLSMEMGIEFPVFTNKTLQFGLNYDMGFVEVYKSEPDLHNKMASISVGLMF</sequence>
<dbReference type="SUPFAM" id="SSF56925">
    <property type="entry name" value="OMPA-like"/>
    <property type="match status" value="1"/>
</dbReference>
<dbReference type="Pfam" id="PF13568">
    <property type="entry name" value="OMP_b-brl_2"/>
    <property type="match status" value="1"/>
</dbReference>
<organism evidence="2 3">
    <name type="scientific">Draconibacterium aestuarii</name>
    <dbReference type="NCBI Taxonomy" id="2998507"/>
    <lineage>
        <taxon>Bacteria</taxon>
        <taxon>Pseudomonadati</taxon>
        <taxon>Bacteroidota</taxon>
        <taxon>Bacteroidia</taxon>
        <taxon>Marinilabiliales</taxon>
        <taxon>Prolixibacteraceae</taxon>
        <taxon>Draconibacterium</taxon>
    </lineage>
</organism>
<proteinExistence type="predicted"/>
<dbReference type="InterPro" id="IPR025665">
    <property type="entry name" value="Beta-barrel_OMP_2"/>
</dbReference>
<comment type="caution">
    <text evidence="2">The sequence shown here is derived from an EMBL/GenBank/DDBJ whole genome shotgun (WGS) entry which is preliminary data.</text>
</comment>
<feature type="domain" description="Outer membrane protein beta-barrel" evidence="1">
    <location>
        <begin position="42"/>
        <end position="200"/>
    </location>
</feature>
<dbReference type="AlphaFoldDB" id="A0A9X3J793"/>
<reference evidence="2" key="1">
    <citation type="submission" date="2022-11" db="EMBL/GenBank/DDBJ databases">
        <title>Marilongibacter aestuarii gen. nov., sp. nov., isolated from tidal flat sediment.</title>
        <authorList>
            <person name="Jiayan W."/>
        </authorList>
    </citation>
    <scope>NUCLEOTIDE SEQUENCE</scope>
    <source>
        <strain evidence="2">Z1-6</strain>
    </source>
</reference>
<evidence type="ECO:0000313" key="3">
    <source>
        <dbReference type="Proteomes" id="UP001145087"/>
    </source>
</evidence>
<dbReference type="InterPro" id="IPR011250">
    <property type="entry name" value="OMP/PagP_B-barrel"/>
</dbReference>
<evidence type="ECO:0000259" key="1">
    <source>
        <dbReference type="Pfam" id="PF13568"/>
    </source>
</evidence>
<keyword evidence="3" id="KW-1185">Reference proteome</keyword>
<gene>
    <name evidence="2" type="ORF">OU798_17980</name>
</gene>